<dbReference type="InterPro" id="IPR009100">
    <property type="entry name" value="AcylCoA_DH/oxidase_NM_dom_sf"/>
</dbReference>
<dbReference type="AlphaFoldDB" id="A0A4R5Q8U4"/>
<dbReference type="SUPFAM" id="SSF47203">
    <property type="entry name" value="Acyl-CoA dehydrogenase C-terminal domain-like"/>
    <property type="match status" value="1"/>
</dbReference>
<keyword evidence="4 6" id="KW-0274">FAD</keyword>
<evidence type="ECO:0000256" key="4">
    <source>
        <dbReference type="ARBA" id="ARBA00022827"/>
    </source>
</evidence>
<sequence length="392" mass="43762">MDETAELAAFRAEVRDFALTRCPPEIRAVVAANGKLGRKQWAPWQRILHAHGWGAPSWPKEHGGTGWDQRRRHIFDEVLAECDCPPQYHHGLRHLGPVLIAFGTEEQKARFLPGILSGEDWWCQGYSEPGAGSDLASLKTRAVREGEEYVVTGQKLWTSHAHEADWMYTLVRTNAEVKRQEGITLLLIPLDAPGIRVREVRTIDGWHHVNEVFLDAVRVPVANRIGEENKGWTYGKFLLDRERLGGANVAPAFRFLDRCRALVARELAAPGQALKREQLEYRLLLAEAELRGARELGRAAVEAVMAGEPLGLMPSELKLSTADTVQRIGAIALDAVGERVASRFRPVDASGPNAEVEDIEWVQNFMYLRAKTIFGGSNEVQKNVVAKQLFGM</sequence>
<dbReference type="InterPro" id="IPR046373">
    <property type="entry name" value="Acyl-CoA_Oxase/DH_mid-dom_sf"/>
</dbReference>
<feature type="domain" description="Acyl-CoA dehydrogenase/oxidase C-terminal" evidence="7">
    <location>
        <begin position="229"/>
        <end position="389"/>
    </location>
</feature>
<name>A0A4R5Q8U4_9PROT</name>
<reference evidence="10 11" key="1">
    <citation type="journal article" date="2016" name="J. Microbiol.">
        <title>Dankookia rubra gen. nov., sp. nov., an alphaproteobacterium isolated from sediment of a shallow stream.</title>
        <authorList>
            <person name="Kim W.H."/>
            <person name="Kim D.H."/>
            <person name="Kang K."/>
            <person name="Ahn T.Y."/>
        </authorList>
    </citation>
    <scope>NUCLEOTIDE SEQUENCE [LARGE SCALE GENOMIC DNA]</scope>
    <source>
        <strain evidence="10 11">JCM30602</strain>
    </source>
</reference>
<dbReference type="InterPro" id="IPR052161">
    <property type="entry name" value="Mycobact_Acyl-CoA_DH"/>
</dbReference>
<evidence type="ECO:0000256" key="5">
    <source>
        <dbReference type="ARBA" id="ARBA00023002"/>
    </source>
</evidence>
<dbReference type="OrthoDB" id="5510711at2"/>
<dbReference type="InterPro" id="IPR013786">
    <property type="entry name" value="AcylCoA_DH/ox_N"/>
</dbReference>
<dbReference type="Pfam" id="PF02770">
    <property type="entry name" value="Acyl-CoA_dh_M"/>
    <property type="match status" value="1"/>
</dbReference>
<evidence type="ECO:0000259" key="9">
    <source>
        <dbReference type="Pfam" id="PF02771"/>
    </source>
</evidence>
<dbReference type="InterPro" id="IPR036250">
    <property type="entry name" value="AcylCo_DH-like_C"/>
</dbReference>
<evidence type="ECO:0000259" key="8">
    <source>
        <dbReference type="Pfam" id="PF02770"/>
    </source>
</evidence>
<dbReference type="InterPro" id="IPR006091">
    <property type="entry name" value="Acyl-CoA_Oxase/DH_mid-dom"/>
</dbReference>
<dbReference type="Gene3D" id="1.10.540.10">
    <property type="entry name" value="Acyl-CoA dehydrogenase/oxidase, N-terminal domain"/>
    <property type="match status" value="1"/>
</dbReference>
<keyword evidence="5 6" id="KW-0560">Oxidoreductase</keyword>
<dbReference type="GO" id="GO:0005886">
    <property type="term" value="C:plasma membrane"/>
    <property type="evidence" value="ECO:0007669"/>
    <property type="project" value="TreeGrafter"/>
</dbReference>
<evidence type="ECO:0000259" key="7">
    <source>
        <dbReference type="Pfam" id="PF00441"/>
    </source>
</evidence>
<dbReference type="Pfam" id="PF02771">
    <property type="entry name" value="Acyl-CoA_dh_N"/>
    <property type="match status" value="1"/>
</dbReference>
<dbReference type="SUPFAM" id="SSF56645">
    <property type="entry name" value="Acyl-CoA dehydrogenase NM domain-like"/>
    <property type="match status" value="1"/>
</dbReference>
<dbReference type="EMBL" id="SMSJ01000069">
    <property type="protein sequence ID" value="TDH59374.1"/>
    <property type="molecule type" value="Genomic_DNA"/>
</dbReference>
<keyword evidence="3 6" id="KW-0285">Flavoprotein</keyword>
<dbReference type="Pfam" id="PF00441">
    <property type="entry name" value="Acyl-CoA_dh_1"/>
    <property type="match status" value="1"/>
</dbReference>
<dbReference type="Gene3D" id="1.20.140.10">
    <property type="entry name" value="Butyryl-CoA Dehydrogenase, subunit A, domain 3"/>
    <property type="match status" value="1"/>
</dbReference>
<proteinExistence type="inferred from homology"/>
<evidence type="ECO:0000256" key="6">
    <source>
        <dbReference type="RuleBase" id="RU362125"/>
    </source>
</evidence>
<keyword evidence="11" id="KW-1185">Reference proteome</keyword>
<evidence type="ECO:0000313" key="11">
    <source>
        <dbReference type="Proteomes" id="UP000295096"/>
    </source>
</evidence>
<gene>
    <name evidence="10" type="ORF">E2C06_27775</name>
</gene>
<accession>A0A4R5Q8U4</accession>
<feature type="domain" description="Acyl-CoA oxidase/dehydrogenase middle" evidence="8">
    <location>
        <begin position="123"/>
        <end position="208"/>
    </location>
</feature>
<feature type="domain" description="Acyl-CoA dehydrogenase/oxidase N-terminal" evidence="9">
    <location>
        <begin position="4"/>
        <end position="119"/>
    </location>
</feature>
<evidence type="ECO:0000256" key="3">
    <source>
        <dbReference type="ARBA" id="ARBA00022630"/>
    </source>
</evidence>
<dbReference type="GO" id="GO:0050660">
    <property type="term" value="F:flavin adenine dinucleotide binding"/>
    <property type="evidence" value="ECO:0007669"/>
    <property type="project" value="InterPro"/>
</dbReference>
<dbReference type="Gene3D" id="2.40.110.10">
    <property type="entry name" value="Butyryl-CoA Dehydrogenase, subunit A, domain 2"/>
    <property type="match status" value="1"/>
</dbReference>
<organism evidence="10 11">
    <name type="scientific">Dankookia rubra</name>
    <dbReference type="NCBI Taxonomy" id="1442381"/>
    <lineage>
        <taxon>Bacteria</taxon>
        <taxon>Pseudomonadati</taxon>
        <taxon>Pseudomonadota</taxon>
        <taxon>Alphaproteobacteria</taxon>
        <taxon>Acetobacterales</taxon>
        <taxon>Roseomonadaceae</taxon>
        <taxon>Dankookia</taxon>
    </lineage>
</organism>
<evidence type="ECO:0000313" key="10">
    <source>
        <dbReference type="EMBL" id="TDH59374.1"/>
    </source>
</evidence>
<dbReference type="Proteomes" id="UP000295096">
    <property type="component" value="Unassembled WGS sequence"/>
</dbReference>
<comment type="caution">
    <text evidence="10">The sequence shown here is derived from an EMBL/GenBank/DDBJ whole genome shotgun (WGS) entry which is preliminary data.</text>
</comment>
<dbReference type="FunFam" id="2.40.110.10:FF:000011">
    <property type="entry name" value="Acyl-CoA dehydrogenase FadE34"/>
    <property type="match status" value="1"/>
</dbReference>
<dbReference type="InterPro" id="IPR037069">
    <property type="entry name" value="AcylCoA_DH/ox_N_sf"/>
</dbReference>
<protein>
    <submittedName>
        <fullName evidence="10">Acyl-CoA dehydrogenase</fullName>
    </submittedName>
</protein>
<dbReference type="GO" id="GO:0016627">
    <property type="term" value="F:oxidoreductase activity, acting on the CH-CH group of donors"/>
    <property type="evidence" value="ECO:0007669"/>
    <property type="project" value="InterPro"/>
</dbReference>
<dbReference type="PANTHER" id="PTHR43292">
    <property type="entry name" value="ACYL-COA DEHYDROGENASE"/>
    <property type="match status" value="1"/>
</dbReference>
<evidence type="ECO:0000256" key="1">
    <source>
        <dbReference type="ARBA" id="ARBA00001974"/>
    </source>
</evidence>
<comment type="cofactor">
    <cofactor evidence="1 6">
        <name>FAD</name>
        <dbReference type="ChEBI" id="CHEBI:57692"/>
    </cofactor>
</comment>
<evidence type="ECO:0000256" key="2">
    <source>
        <dbReference type="ARBA" id="ARBA00009347"/>
    </source>
</evidence>
<dbReference type="InterPro" id="IPR009075">
    <property type="entry name" value="AcylCo_DH/oxidase_C"/>
</dbReference>
<comment type="similarity">
    <text evidence="2 6">Belongs to the acyl-CoA dehydrogenase family.</text>
</comment>
<dbReference type="PANTHER" id="PTHR43292:SF3">
    <property type="entry name" value="ACYL-COA DEHYDROGENASE FADE29"/>
    <property type="match status" value="1"/>
</dbReference>